<dbReference type="PANTHER" id="PTHR48090">
    <property type="entry name" value="UNDECAPRENYL-PHOSPHATE 4-DEOXY-4-FORMAMIDO-L-ARABINOSE TRANSFERASE-RELATED"/>
    <property type="match status" value="1"/>
</dbReference>
<organism evidence="2">
    <name type="scientific">marine sediment metagenome</name>
    <dbReference type="NCBI Taxonomy" id="412755"/>
    <lineage>
        <taxon>unclassified sequences</taxon>
        <taxon>metagenomes</taxon>
        <taxon>ecological metagenomes</taxon>
    </lineage>
</organism>
<feature type="transmembrane region" description="Helical" evidence="1">
    <location>
        <begin position="94"/>
        <end position="116"/>
    </location>
</feature>
<keyword evidence="1" id="KW-1133">Transmembrane helix</keyword>
<comment type="caution">
    <text evidence="2">The sequence shown here is derived from an EMBL/GenBank/DDBJ whole genome shotgun (WGS) entry which is preliminary data.</text>
</comment>
<accession>X1MJ65</accession>
<reference evidence="2" key="1">
    <citation type="journal article" date="2014" name="Front. Microbiol.">
        <title>High frequency of phylogenetically diverse reductive dehalogenase-homologous genes in deep subseafloor sedimentary metagenomes.</title>
        <authorList>
            <person name="Kawai M."/>
            <person name="Futagami T."/>
            <person name="Toyoda A."/>
            <person name="Takaki Y."/>
            <person name="Nishi S."/>
            <person name="Hori S."/>
            <person name="Arai W."/>
            <person name="Tsubouchi T."/>
            <person name="Morono Y."/>
            <person name="Uchiyama I."/>
            <person name="Ito T."/>
            <person name="Fujiyama A."/>
            <person name="Inagaki F."/>
            <person name="Takami H."/>
        </authorList>
    </citation>
    <scope>NUCLEOTIDE SEQUENCE</scope>
    <source>
        <strain evidence="2">Expedition CK06-06</strain>
    </source>
</reference>
<proteinExistence type="predicted"/>
<dbReference type="PANTHER" id="PTHR48090:SF7">
    <property type="entry name" value="RFBJ PROTEIN"/>
    <property type="match status" value="1"/>
</dbReference>
<name>X1MJ65_9ZZZZ</name>
<protein>
    <recommendedName>
        <fullName evidence="3">Glycosyltransferase 2-like domain-containing protein</fullName>
    </recommendedName>
</protein>
<evidence type="ECO:0000256" key="1">
    <source>
        <dbReference type="SAM" id="Phobius"/>
    </source>
</evidence>
<dbReference type="AlphaFoldDB" id="X1MJ65"/>
<keyword evidence="1" id="KW-0472">Membrane</keyword>
<feature type="transmembrane region" description="Helical" evidence="1">
    <location>
        <begin position="122"/>
        <end position="147"/>
    </location>
</feature>
<keyword evidence="1" id="KW-0812">Transmembrane</keyword>
<sequence>FANYLAKEKIPDINSGFRAFRRDVLLRYLHLMPEGFSFSTTSTFAMLKGGHQIKWIPIQTTRRIGTSTVKQLKHGPETMMLMLRLTVLFDPLRVFLPISGILMLLAIIATAVNFIQDFLNEIYRLAVPATALFLGISAVIIFMLGLLTDQVSAIRREQHNTEVRRQKSEDRSQ</sequence>
<evidence type="ECO:0008006" key="3">
    <source>
        <dbReference type="Google" id="ProtNLM"/>
    </source>
</evidence>
<evidence type="ECO:0000313" key="2">
    <source>
        <dbReference type="EMBL" id="GAI31682.1"/>
    </source>
</evidence>
<dbReference type="EMBL" id="BARV01019552">
    <property type="protein sequence ID" value="GAI31682.1"/>
    <property type="molecule type" value="Genomic_DNA"/>
</dbReference>
<gene>
    <name evidence="2" type="ORF">S06H3_32844</name>
</gene>
<dbReference type="InterPro" id="IPR050256">
    <property type="entry name" value="Glycosyltransferase_2"/>
</dbReference>
<feature type="non-terminal residue" evidence="2">
    <location>
        <position position="1"/>
    </location>
</feature>